<dbReference type="SUPFAM" id="SSF48452">
    <property type="entry name" value="TPR-like"/>
    <property type="match status" value="1"/>
</dbReference>
<evidence type="ECO:0000313" key="4">
    <source>
        <dbReference type="Proteomes" id="UP000807850"/>
    </source>
</evidence>
<dbReference type="Gene3D" id="1.25.40.10">
    <property type="entry name" value="Tetratricopeptide repeat domain"/>
    <property type="match status" value="1"/>
</dbReference>
<evidence type="ECO:0000313" key="3">
    <source>
        <dbReference type="EMBL" id="MBI3539894.1"/>
    </source>
</evidence>
<keyword evidence="2" id="KW-1133">Transmembrane helix</keyword>
<accession>A0A9D6LBY9</accession>
<feature type="transmembrane region" description="Helical" evidence="2">
    <location>
        <begin position="326"/>
        <end position="346"/>
    </location>
</feature>
<organism evidence="3 4">
    <name type="scientific">Eiseniibacteriota bacterium</name>
    <dbReference type="NCBI Taxonomy" id="2212470"/>
    <lineage>
        <taxon>Bacteria</taxon>
        <taxon>Candidatus Eiseniibacteriota</taxon>
    </lineage>
</organism>
<feature type="transmembrane region" description="Helical" evidence="2">
    <location>
        <begin position="358"/>
        <end position="374"/>
    </location>
</feature>
<keyword evidence="2" id="KW-0812">Transmembrane</keyword>
<dbReference type="InterPro" id="IPR011990">
    <property type="entry name" value="TPR-like_helical_dom_sf"/>
</dbReference>
<comment type="caution">
    <text evidence="3">The sequence shown here is derived from an EMBL/GenBank/DDBJ whole genome shotgun (WGS) entry which is preliminary data.</text>
</comment>
<name>A0A9D6LBY9_UNCEI</name>
<dbReference type="PROSITE" id="PS50005">
    <property type="entry name" value="TPR"/>
    <property type="match status" value="1"/>
</dbReference>
<dbReference type="AlphaFoldDB" id="A0A9D6LBY9"/>
<sequence>MRFLTPAAAWGPWGIAAAVLVPPLARFVLPAFAAAGEMIARRAALAAFAWAAAAAVLVALLPDQVRFVGDFLLRQGTVEVIEQPAVLFPQALPLDVFLHYTVPLQITATHLLDANGAARLLGAIEAALLAALAVAFARALALRGAAACACAAVVLFGGYLGMFTGFSKAFAEMCVLIALIGVSAVRALRTGRGLLPLGIAAAIAIALHRSALGVLPAVALVAWLTLRRAGAGAWRRADVLLGIGLPVATLAIMGPRIAGTVIGTDAAIHFAPADVRAQGGMLRAAFAGARAFDLASLVLMLSPLALAIPPLAVFGRLPRRLPGRFAELWVLELLAIPFVLVMPFLHPAQGLFRDWDDFAATGVALSLVAAWLVGETLRAAPRFAWLAVAVVLGVASPAVQWLLVHADATRGLERVRAFVTEPPPRTPAERGTTWDYLGIRNYRLERYAEGVAAFTRAVETEPSPRILQEWAVTATMAGDLRTAQTAYHRLLAGSPDNSLGWLGLAAVSMRLRDVPEAKRAALGLRRLVPQSPEAAHILDEIARYEALQADSLRRAAGR</sequence>
<proteinExistence type="predicted"/>
<feature type="repeat" description="TPR" evidence="1">
    <location>
        <begin position="431"/>
        <end position="464"/>
    </location>
</feature>
<evidence type="ECO:0008006" key="5">
    <source>
        <dbReference type="Google" id="ProtNLM"/>
    </source>
</evidence>
<feature type="transmembrane region" description="Helical" evidence="2">
    <location>
        <begin position="169"/>
        <end position="188"/>
    </location>
</feature>
<feature type="transmembrane region" description="Helical" evidence="2">
    <location>
        <begin position="43"/>
        <end position="61"/>
    </location>
</feature>
<evidence type="ECO:0000256" key="2">
    <source>
        <dbReference type="SAM" id="Phobius"/>
    </source>
</evidence>
<keyword evidence="2" id="KW-0472">Membrane</keyword>
<reference evidence="3" key="1">
    <citation type="submission" date="2020-07" db="EMBL/GenBank/DDBJ databases">
        <title>Huge and variable diversity of episymbiotic CPR bacteria and DPANN archaea in groundwater ecosystems.</title>
        <authorList>
            <person name="He C.Y."/>
            <person name="Keren R."/>
            <person name="Whittaker M."/>
            <person name="Farag I.F."/>
            <person name="Doudna J."/>
            <person name="Cate J.H.D."/>
            <person name="Banfield J.F."/>
        </authorList>
    </citation>
    <scope>NUCLEOTIDE SEQUENCE</scope>
    <source>
        <strain evidence="3">NC_groundwater_928_Pr1_S-0.2um_72_17</strain>
    </source>
</reference>
<gene>
    <name evidence="3" type="ORF">HY076_06445</name>
</gene>
<keyword evidence="1" id="KW-0802">TPR repeat</keyword>
<dbReference type="InterPro" id="IPR019734">
    <property type="entry name" value="TPR_rpt"/>
</dbReference>
<feature type="transmembrane region" description="Helical" evidence="2">
    <location>
        <begin position="120"/>
        <end position="138"/>
    </location>
</feature>
<feature type="transmembrane region" description="Helical" evidence="2">
    <location>
        <begin position="383"/>
        <end position="403"/>
    </location>
</feature>
<evidence type="ECO:0000256" key="1">
    <source>
        <dbReference type="PROSITE-ProRule" id="PRU00339"/>
    </source>
</evidence>
<protein>
    <recommendedName>
        <fullName evidence="5">Tetratricopeptide repeat protein</fullName>
    </recommendedName>
</protein>
<feature type="transmembrane region" description="Helical" evidence="2">
    <location>
        <begin position="144"/>
        <end position="162"/>
    </location>
</feature>
<feature type="transmembrane region" description="Helical" evidence="2">
    <location>
        <begin position="294"/>
        <end position="314"/>
    </location>
</feature>
<feature type="transmembrane region" description="Helical" evidence="2">
    <location>
        <begin position="238"/>
        <end position="258"/>
    </location>
</feature>
<dbReference type="EMBL" id="JACQAY010000206">
    <property type="protein sequence ID" value="MBI3539894.1"/>
    <property type="molecule type" value="Genomic_DNA"/>
</dbReference>
<feature type="transmembrane region" description="Helical" evidence="2">
    <location>
        <begin position="194"/>
        <end position="226"/>
    </location>
</feature>
<dbReference type="Proteomes" id="UP000807850">
    <property type="component" value="Unassembled WGS sequence"/>
</dbReference>